<accession>A0ABD3F453</accession>
<evidence type="ECO:0000256" key="1">
    <source>
        <dbReference type="SAM" id="MobiDB-lite"/>
    </source>
</evidence>
<feature type="region of interest" description="Disordered" evidence="1">
    <location>
        <begin position="77"/>
        <end position="118"/>
    </location>
</feature>
<comment type="caution">
    <text evidence="2">The sequence shown here is derived from an EMBL/GenBank/DDBJ whole genome shotgun (WGS) entry which is preliminary data.</text>
</comment>
<evidence type="ECO:0000313" key="2">
    <source>
        <dbReference type="EMBL" id="KAL3661592.1"/>
    </source>
</evidence>
<name>A0ABD3F453_9STRA</name>
<feature type="compositionally biased region" description="Basic and acidic residues" evidence="1">
    <location>
        <begin position="77"/>
        <end position="92"/>
    </location>
</feature>
<proteinExistence type="predicted"/>
<organism evidence="2 3">
    <name type="scientific">Phytophthora oleae</name>
    <dbReference type="NCBI Taxonomy" id="2107226"/>
    <lineage>
        <taxon>Eukaryota</taxon>
        <taxon>Sar</taxon>
        <taxon>Stramenopiles</taxon>
        <taxon>Oomycota</taxon>
        <taxon>Peronosporomycetes</taxon>
        <taxon>Peronosporales</taxon>
        <taxon>Peronosporaceae</taxon>
        <taxon>Phytophthora</taxon>
    </lineage>
</organism>
<dbReference type="EMBL" id="JBIMZQ010000035">
    <property type="protein sequence ID" value="KAL3661592.1"/>
    <property type="molecule type" value="Genomic_DNA"/>
</dbReference>
<reference evidence="2 3" key="1">
    <citation type="submission" date="2024-09" db="EMBL/GenBank/DDBJ databases">
        <title>Genome sequencing and assembly of Phytophthora oleae, isolate VK10A, causative agent of rot of olive drupes.</title>
        <authorList>
            <person name="Conti Taguali S."/>
            <person name="Riolo M."/>
            <person name="La Spada F."/>
            <person name="Cacciola S.O."/>
            <person name="Dionisio G."/>
        </authorList>
    </citation>
    <scope>NUCLEOTIDE SEQUENCE [LARGE SCALE GENOMIC DNA]</scope>
    <source>
        <strain evidence="2 3">VK10A</strain>
    </source>
</reference>
<dbReference type="AlphaFoldDB" id="A0ABD3F453"/>
<gene>
    <name evidence="2" type="ORF">V7S43_013352</name>
</gene>
<evidence type="ECO:0000313" key="3">
    <source>
        <dbReference type="Proteomes" id="UP001632037"/>
    </source>
</evidence>
<dbReference type="Proteomes" id="UP001632037">
    <property type="component" value="Unassembled WGS sequence"/>
</dbReference>
<sequence>MTKRRAFYTGDTTTVVWKRGLECDRTGSPKQTQHLRAEDRVRQMRGSKRMGCKMKLVIKAVPIDDPHGPWQVVHTRDGSRLHNHPPSEDARVHASHRQRAAAETTGVTSNKPPSFPTRETADEDIVVLPPISAVVREYDANIPYEGNFLLPRYWGYAGWSV</sequence>
<evidence type="ECO:0008006" key="4">
    <source>
        <dbReference type="Google" id="ProtNLM"/>
    </source>
</evidence>
<keyword evidence="3" id="KW-1185">Reference proteome</keyword>
<protein>
    <recommendedName>
        <fullName evidence="4">FAR1 domain-containing protein</fullName>
    </recommendedName>
</protein>